<dbReference type="FunFam" id="1.10.10.10:FF:000039">
    <property type="entry name" value="Friend leukemia integration 1 transcription factor"/>
    <property type="match status" value="1"/>
</dbReference>
<name>A0A8E0RP92_9TREM</name>
<dbReference type="Gene3D" id="1.10.10.10">
    <property type="entry name" value="Winged helix-like DNA-binding domain superfamily/Winged helix DNA-binding domain"/>
    <property type="match status" value="1"/>
</dbReference>
<feature type="compositionally biased region" description="Low complexity" evidence="6">
    <location>
        <begin position="163"/>
        <end position="173"/>
    </location>
</feature>
<evidence type="ECO:0000256" key="6">
    <source>
        <dbReference type="SAM" id="MobiDB-lite"/>
    </source>
</evidence>
<accession>A0A8E0RP92</accession>
<feature type="region of interest" description="Disordered" evidence="6">
    <location>
        <begin position="122"/>
        <end position="205"/>
    </location>
</feature>
<feature type="compositionally biased region" description="Polar residues" evidence="6">
    <location>
        <begin position="453"/>
        <end position="467"/>
    </location>
</feature>
<feature type="region of interest" description="Disordered" evidence="6">
    <location>
        <begin position="247"/>
        <end position="281"/>
    </location>
</feature>
<keyword evidence="4 5" id="KW-0539">Nucleus</keyword>
<dbReference type="GO" id="GO:0005634">
    <property type="term" value="C:nucleus"/>
    <property type="evidence" value="ECO:0007669"/>
    <property type="project" value="UniProtKB-SubCell"/>
</dbReference>
<dbReference type="EMBL" id="LUCM01011468">
    <property type="protein sequence ID" value="KAA0183945.1"/>
    <property type="molecule type" value="Genomic_DNA"/>
</dbReference>
<dbReference type="PROSITE" id="PS50061">
    <property type="entry name" value="ETS_DOMAIN_3"/>
    <property type="match status" value="1"/>
</dbReference>
<sequence>MQCITWEGTNGEFKLVDPDEVARRWGERKSKPNMNYDKLSRALRYYYDKNIMTKVHGKRYAYKFDFTGLAQAVQSATTNPALGIDADFRFVHPDYSTRLPSPAFPGRPRTESPDSFNLMAAAAAVAAAEKRQQQQQQHQQQRQQQQQQQQPPHHSNHRNEYYQPQQPQSQQPHHQPPAHHHQHHHHQQQHQHQQHSHQAHPSNLYDNFSKETSCYDMNFLQSAAAAAAMAAATTCCFGNSSFNADSATSNSVPCTGSVGTVTSSDPKTTGGPSPSDQSRQAINNGTWQTSAAHSNCAETDRAAHGTPLVTRSNLSLFPNIGYSSVRSGILLPWTTDCVNTSSKGELGSGASERATPPNASPFQFTYEGKFLKTKSTTFPCNTENNASRASTEKASSPTKHLGNYDFPASLGVSGVSPIKECKWDSHQQEQDNQLYGYTRPISTRWLVSTIHSDTTTRSQMSSPSDNRTNYEHLHNTFASE</sequence>
<dbReference type="GO" id="GO:0030154">
    <property type="term" value="P:cell differentiation"/>
    <property type="evidence" value="ECO:0007669"/>
    <property type="project" value="TreeGrafter"/>
</dbReference>
<evidence type="ECO:0000256" key="2">
    <source>
        <dbReference type="ARBA" id="ARBA00005562"/>
    </source>
</evidence>
<evidence type="ECO:0000256" key="3">
    <source>
        <dbReference type="ARBA" id="ARBA00023125"/>
    </source>
</evidence>
<dbReference type="SUPFAM" id="SSF46785">
    <property type="entry name" value="Winged helix' DNA-binding domain"/>
    <property type="match status" value="1"/>
</dbReference>
<evidence type="ECO:0000313" key="8">
    <source>
        <dbReference type="EMBL" id="KAA0183945.1"/>
    </source>
</evidence>
<comment type="similarity">
    <text evidence="2 5">Belongs to the ETS family.</text>
</comment>
<dbReference type="SMART" id="SM00413">
    <property type="entry name" value="ETS"/>
    <property type="match status" value="1"/>
</dbReference>
<comment type="caution">
    <text evidence="8">The sequence shown here is derived from an EMBL/GenBank/DDBJ whole genome shotgun (WGS) entry which is preliminary data.</text>
</comment>
<dbReference type="GO" id="GO:0000981">
    <property type="term" value="F:DNA-binding transcription factor activity, RNA polymerase II-specific"/>
    <property type="evidence" value="ECO:0007669"/>
    <property type="project" value="TreeGrafter"/>
</dbReference>
<keyword evidence="3 5" id="KW-0238">DNA-binding</keyword>
<feature type="compositionally biased region" description="Low complexity" evidence="6">
    <location>
        <begin position="122"/>
        <end position="153"/>
    </location>
</feature>
<gene>
    <name evidence="8" type="ORF">FBUS_00840</name>
</gene>
<keyword evidence="9" id="KW-1185">Reference proteome</keyword>
<dbReference type="PROSITE" id="PS00346">
    <property type="entry name" value="ETS_DOMAIN_2"/>
    <property type="match status" value="1"/>
</dbReference>
<evidence type="ECO:0000259" key="7">
    <source>
        <dbReference type="PROSITE" id="PS50061"/>
    </source>
</evidence>
<comment type="subcellular location">
    <subcellularLocation>
        <location evidence="1 5">Nucleus</location>
    </subcellularLocation>
</comment>
<dbReference type="AlphaFoldDB" id="A0A8E0RP92"/>
<evidence type="ECO:0000313" key="9">
    <source>
        <dbReference type="Proteomes" id="UP000728185"/>
    </source>
</evidence>
<protein>
    <submittedName>
        <fullName evidence="8">Friend leukemia integration 1 transcription factor</fullName>
    </submittedName>
</protein>
<dbReference type="InterPro" id="IPR036388">
    <property type="entry name" value="WH-like_DNA-bd_sf"/>
</dbReference>
<dbReference type="PRINTS" id="PR00454">
    <property type="entry name" value="ETSDOMAIN"/>
</dbReference>
<dbReference type="InterPro" id="IPR036390">
    <property type="entry name" value="WH_DNA-bd_sf"/>
</dbReference>
<reference evidence="8" key="1">
    <citation type="submission" date="2019-05" db="EMBL/GenBank/DDBJ databases">
        <title>Annotation for the trematode Fasciolopsis buski.</title>
        <authorList>
            <person name="Choi Y.-J."/>
        </authorList>
    </citation>
    <scope>NUCLEOTIDE SEQUENCE</scope>
    <source>
        <strain evidence="8">HT</strain>
        <tissue evidence="8">Whole worm</tissue>
    </source>
</reference>
<dbReference type="GO" id="GO:0043565">
    <property type="term" value="F:sequence-specific DNA binding"/>
    <property type="evidence" value="ECO:0007669"/>
    <property type="project" value="InterPro"/>
</dbReference>
<feature type="compositionally biased region" description="Basic residues" evidence="6">
    <location>
        <begin position="176"/>
        <end position="198"/>
    </location>
</feature>
<dbReference type="InterPro" id="IPR046328">
    <property type="entry name" value="ETS_fam"/>
</dbReference>
<dbReference type="Proteomes" id="UP000728185">
    <property type="component" value="Unassembled WGS sequence"/>
</dbReference>
<feature type="region of interest" description="Disordered" evidence="6">
    <location>
        <begin position="453"/>
        <end position="480"/>
    </location>
</feature>
<organism evidence="8 9">
    <name type="scientific">Fasciolopsis buskii</name>
    <dbReference type="NCBI Taxonomy" id="27845"/>
    <lineage>
        <taxon>Eukaryota</taxon>
        <taxon>Metazoa</taxon>
        <taxon>Spiralia</taxon>
        <taxon>Lophotrochozoa</taxon>
        <taxon>Platyhelminthes</taxon>
        <taxon>Trematoda</taxon>
        <taxon>Digenea</taxon>
        <taxon>Plagiorchiida</taxon>
        <taxon>Echinostomata</taxon>
        <taxon>Echinostomatoidea</taxon>
        <taxon>Fasciolidae</taxon>
        <taxon>Fasciolopsis</taxon>
    </lineage>
</organism>
<dbReference type="PANTHER" id="PTHR11849:SF304">
    <property type="entry name" value="DNA-BINDING PROTEIN D-ETS-3"/>
    <property type="match status" value="1"/>
</dbReference>
<feature type="domain" description="ETS" evidence="7">
    <location>
        <begin position="1"/>
        <end position="65"/>
    </location>
</feature>
<proteinExistence type="inferred from homology"/>
<feature type="region of interest" description="Disordered" evidence="6">
    <location>
        <begin position="381"/>
        <end position="400"/>
    </location>
</feature>
<feature type="region of interest" description="Disordered" evidence="6">
    <location>
        <begin position="95"/>
        <end position="114"/>
    </location>
</feature>
<evidence type="ECO:0000256" key="5">
    <source>
        <dbReference type="RuleBase" id="RU004019"/>
    </source>
</evidence>
<evidence type="ECO:0000256" key="1">
    <source>
        <dbReference type="ARBA" id="ARBA00004123"/>
    </source>
</evidence>
<dbReference type="PANTHER" id="PTHR11849">
    <property type="entry name" value="ETS"/>
    <property type="match status" value="1"/>
</dbReference>
<dbReference type="Pfam" id="PF00178">
    <property type="entry name" value="Ets"/>
    <property type="match status" value="1"/>
</dbReference>
<feature type="compositionally biased region" description="Polar residues" evidence="6">
    <location>
        <begin position="381"/>
        <end position="398"/>
    </location>
</feature>
<dbReference type="OrthoDB" id="10067219at2759"/>
<evidence type="ECO:0000256" key="4">
    <source>
        <dbReference type="ARBA" id="ARBA00023242"/>
    </source>
</evidence>
<dbReference type="InterPro" id="IPR000418">
    <property type="entry name" value="Ets_dom"/>
</dbReference>